<evidence type="ECO:0000259" key="6">
    <source>
        <dbReference type="Pfam" id="PF07992"/>
    </source>
</evidence>
<proteinExistence type="predicted"/>
<feature type="region of interest" description="Disordered" evidence="5">
    <location>
        <begin position="1"/>
        <end position="20"/>
    </location>
</feature>
<dbReference type="PANTHER" id="PTHR42913:SF9">
    <property type="entry name" value="SLR1591 PROTEIN"/>
    <property type="match status" value="1"/>
</dbReference>
<evidence type="ECO:0000256" key="2">
    <source>
        <dbReference type="ARBA" id="ARBA00022630"/>
    </source>
</evidence>
<protein>
    <submittedName>
        <fullName evidence="7">FAD-dependent oxidoreductase</fullName>
    </submittedName>
</protein>
<gene>
    <name evidence="7" type="ORF">Q8X39_08480</name>
</gene>
<accession>A0ABT9G2F7</accession>
<evidence type="ECO:0000256" key="4">
    <source>
        <dbReference type="ARBA" id="ARBA00023002"/>
    </source>
</evidence>
<comment type="caution">
    <text evidence="7">The sequence shown here is derived from an EMBL/GenBank/DDBJ whole genome shotgun (WGS) entry which is preliminary data.</text>
</comment>
<evidence type="ECO:0000256" key="3">
    <source>
        <dbReference type="ARBA" id="ARBA00022827"/>
    </source>
</evidence>
<dbReference type="InterPro" id="IPR036188">
    <property type="entry name" value="FAD/NAD-bd_sf"/>
</dbReference>
<dbReference type="PANTHER" id="PTHR42913">
    <property type="entry name" value="APOPTOSIS-INDUCING FACTOR 1"/>
    <property type="match status" value="1"/>
</dbReference>
<dbReference type="SUPFAM" id="SSF51905">
    <property type="entry name" value="FAD/NAD(P)-binding domain"/>
    <property type="match status" value="2"/>
</dbReference>
<dbReference type="InterPro" id="IPR051169">
    <property type="entry name" value="NADH-Q_oxidoreductase"/>
</dbReference>
<evidence type="ECO:0000313" key="8">
    <source>
        <dbReference type="Proteomes" id="UP001235760"/>
    </source>
</evidence>
<sequence>MTDPDTSASARSPAPPRQTHGQRRVVLLGGGHAHVGVLAELARQPLPRGWEVHLVSPSPRQFYSGMLPGWLAGHYPLDACAIRLDRLAEQAGVALHLTRGRALALPPPGQVNAAHQAVLTSDGRRLPFDLLSLDTGPVAALAGLPGAAEHALSLRPIEAFVAAWPRLVDRIRSTPGFTLAVLGAGAGGIELACAIAHRARRDGWPGLRIRLVGRDARPLPGAPSRARRLVEDALARHGIDWQGGRGVAGVAARGLLFGDGSGLAADAVLLATGAAAPDWPAAAGLACDALGHVRVDRALRSLSHPQVLAAGDLAALADARPHAGVYAVRAGPVLAASLRAIVEGRRPAAWTPQRHALYLLATGGRHAIATWGPLAWQGDWVWRWKDRIDRAFLARHGTVTGREAAPGTRLS</sequence>
<feature type="compositionally biased region" description="Polar residues" evidence="5">
    <location>
        <begin position="1"/>
        <end position="10"/>
    </location>
</feature>
<organism evidence="7 8">
    <name type="scientific">Leptothrix discophora</name>
    <dbReference type="NCBI Taxonomy" id="89"/>
    <lineage>
        <taxon>Bacteria</taxon>
        <taxon>Pseudomonadati</taxon>
        <taxon>Pseudomonadota</taxon>
        <taxon>Betaproteobacteria</taxon>
        <taxon>Burkholderiales</taxon>
        <taxon>Sphaerotilaceae</taxon>
        <taxon>Leptothrix</taxon>
    </lineage>
</organism>
<keyword evidence="4" id="KW-0560">Oxidoreductase</keyword>
<dbReference type="Pfam" id="PF07992">
    <property type="entry name" value="Pyr_redox_2"/>
    <property type="match status" value="1"/>
</dbReference>
<evidence type="ECO:0000256" key="1">
    <source>
        <dbReference type="ARBA" id="ARBA00001974"/>
    </source>
</evidence>
<feature type="domain" description="FAD/NAD(P)-binding" evidence="6">
    <location>
        <begin position="24"/>
        <end position="329"/>
    </location>
</feature>
<keyword evidence="8" id="KW-1185">Reference proteome</keyword>
<dbReference type="EMBL" id="JAUZEE010000003">
    <property type="protein sequence ID" value="MDP4300670.1"/>
    <property type="molecule type" value="Genomic_DNA"/>
</dbReference>
<dbReference type="InterPro" id="IPR023753">
    <property type="entry name" value="FAD/NAD-binding_dom"/>
</dbReference>
<keyword evidence="3" id="KW-0274">FAD</keyword>
<evidence type="ECO:0000256" key="5">
    <source>
        <dbReference type="SAM" id="MobiDB-lite"/>
    </source>
</evidence>
<reference evidence="7 8" key="1">
    <citation type="submission" date="2023-08" db="EMBL/GenBank/DDBJ databases">
        <authorList>
            <person name="Roldan D.M."/>
            <person name="Menes R.J."/>
        </authorList>
    </citation>
    <scope>NUCLEOTIDE SEQUENCE [LARGE SCALE GENOMIC DNA]</scope>
    <source>
        <strain evidence="7 8">CCM 2812</strain>
    </source>
</reference>
<comment type="cofactor">
    <cofactor evidence="1">
        <name>FAD</name>
        <dbReference type="ChEBI" id="CHEBI:57692"/>
    </cofactor>
</comment>
<dbReference type="NCBIfam" id="TIGR03169">
    <property type="entry name" value="Nterm_to_SelD"/>
    <property type="match status" value="1"/>
</dbReference>
<dbReference type="InterPro" id="IPR017584">
    <property type="entry name" value="Pyridine_nucleo_diS_OxRdtase_N"/>
</dbReference>
<dbReference type="Proteomes" id="UP001235760">
    <property type="component" value="Unassembled WGS sequence"/>
</dbReference>
<dbReference type="RefSeq" id="WP_305749208.1">
    <property type="nucleotide sequence ID" value="NZ_JAUZEE010000003.1"/>
</dbReference>
<evidence type="ECO:0000313" key="7">
    <source>
        <dbReference type="EMBL" id="MDP4300670.1"/>
    </source>
</evidence>
<dbReference type="Gene3D" id="3.50.50.100">
    <property type="match status" value="1"/>
</dbReference>
<keyword evidence="2" id="KW-0285">Flavoprotein</keyword>
<name>A0ABT9G2F7_LEPDI</name>